<dbReference type="EMBL" id="MJFZ01000287">
    <property type="protein sequence ID" value="RAW32207.1"/>
    <property type="molecule type" value="Genomic_DNA"/>
</dbReference>
<dbReference type="AlphaFoldDB" id="A0A329S5U1"/>
<accession>A0A329S5U1</accession>
<evidence type="ECO:0000313" key="2">
    <source>
        <dbReference type="EMBL" id="KAG2849719.1"/>
    </source>
</evidence>
<evidence type="ECO:0000313" key="3">
    <source>
        <dbReference type="EMBL" id="KAG3212750.1"/>
    </source>
</evidence>
<comment type="caution">
    <text evidence="4">The sequence shown here is derived from an EMBL/GenBank/DDBJ whole genome shotgun (WGS) entry which is preliminary data.</text>
</comment>
<evidence type="ECO:0000313" key="5">
    <source>
        <dbReference type="Proteomes" id="UP000251314"/>
    </source>
</evidence>
<feature type="region of interest" description="Disordered" evidence="1">
    <location>
        <begin position="50"/>
        <end position="72"/>
    </location>
</feature>
<gene>
    <name evidence="4" type="ORF">PC110_g11440</name>
    <name evidence="2" type="ORF">PC113_g17310</name>
    <name evidence="3" type="ORF">PC129_g16296</name>
</gene>
<dbReference type="VEuPathDB" id="FungiDB:PC110_g11440"/>
<sequence>MQLATRSTQQPTPFTCLRITKTMKIAALAVVAAIAVANVAAADQPALRSATTPAEAAPVAGKSADGNKKEFWGWGGPWGGMGGCCGMGGWGGGWGGWGGLGGWGGIGGWGW</sequence>
<dbReference type="Proteomes" id="UP000760860">
    <property type="component" value="Unassembled WGS sequence"/>
</dbReference>
<dbReference type="Proteomes" id="UP000251314">
    <property type="component" value="Unassembled WGS sequence"/>
</dbReference>
<proteinExistence type="predicted"/>
<organism evidence="4 5">
    <name type="scientific">Phytophthora cactorum</name>
    <dbReference type="NCBI Taxonomy" id="29920"/>
    <lineage>
        <taxon>Eukaryota</taxon>
        <taxon>Sar</taxon>
        <taxon>Stramenopiles</taxon>
        <taxon>Oomycota</taxon>
        <taxon>Peronosporomycetes</taxon>
        <taxon>Peronosporales</taxon>
        <taxon>Peronosporaceae</taxon>
        <taxon>Phytophthora</taxon>
    </lineage>
</organism>
<reference evidence="3" key="2">
    <citation type="submission" date="2018-05" db="EMBL/GenBank/DDBJ databases">
        <title>Effector identification in a new, highly contiguous assembly of the strawberry crown rot pathogen Phytophthora cactorum.</title>
        <authorList>
            <person name="Armitage A.D."/>
            <person name="Nellist C.F."/>
            <person name="Bates H."/>
            <person name="Vickerstaff R.J."/>
            <person name="Harrison R.J."/>
        </authorList>
    </citation>
    <scope>NUCLEOTIDE SEQUENCE</scope>
    <source>
        <strain evidence="2">15-7</strain>
        <strain evidence="3">P421</strain>
    </source>
</reference>
<dbReference type="Proteomes" id="UP000735874">
    <property type="component" value="Unassembled WGS sequence"/>
</dbReference>
<dbReference type="EMBL" id="RCMV01000802">
    <property type="protein sequence ID" value="KAG3212750.1"/>
    <property type="molecule type" value="Genomic_DNA"/>
</dbReference>
<reference evidence="4 5" key="1">
    <citation type="submission" date="2018-01" db="EMBL/GenBank/DDBJ databases">
        <title>Draft genome of the strawberry crown rot pathogen Phytophthora cactorum.</title>
        <authorList>
            <person name="Armitage A.D."/>
            <person name="Lysoe E."/>
            <person name="Nellist C.F."/>
            <person name="Harrison R.J."/>
            <person name="Brurberg M.B."/>
        </authorList>
    </citation>
    <scope>NUCLEOTIDE SEQUENCE [LARGE SCALE GENOMIC DNA]</scope>
    <source>
        <strain evidence="4 5">10300</strain>
    </source>
</reference>
<evidence type="ECO:0000313" key="4">
    <source>
        <dbReference type="EMBL" id="RAW32207.1"/>
    </source>
</evidence>
<protein>
    <submittedName>
        <fullName evidence="4">Uncharacterized protein</fullName>
    </submittedName>
</protein>
<dbReference type="EMBL" id="RCMG01000740">
    <property type="protein sequence ID" value="KAG2849719.1"/>
    <property type="molecule type" value="Genomic_DNA"/>
</dbReference>
<keyword evidence="5" id="KW-1185">Reference proteome</keyword>
<evidence type="ECO:0000256" key="1">
    <source>
        <dbReference type="SAM" id="MobiDB-lite"/>
    </source>
</evidence>
<name>A0A329S5U1_9STRA</name>